<dbReference type="RefSeq" id="WP_262587450.1">
    <property type="nucleotide sequence ID" value="NZ_JAJEQF010000026.1"/>
</dbReference>
<dbReference type="Proteomes" id="UP001199355">
    <property type="component" value="Unassembled WGS sequence"/>
</dbReference>
<reference evidence="2 3" key="1">
    <citation type="submission" date="2021-10" db="EMBL/GenBank/DDBJ databases">
        <title>Anaerobic single-cell dispensing facilitates the cultivation of human gut bacteria.</title>
        <authorList>
            <person name="Afrizal A."/>
        </authorList>
    </citation>
    <scope>NUCLEOTIDE SEQUENCE [LARGE SCALE GENOMIC DNA]</scope>
    <source>
        <strain evidence="2 3">CLA-AA-H244</strain>
    </source>
</reference>
<keyword evidence="3" id="KW-1185">Reference proteome</keyword>
<dbReference type="EMBL" id="JAJEQF010000026">
    <property type="protein sequence ID" value="MCC2168062.1"/>
    <property type="molecule type" value="Genomic_DNA"/>
</dbReference>
<protein>
    <recommendedName>
        <fullName evidence="4">DUF4190 domain-containing protein</fullName>
    </recommendedName>
</protein>
<keyword evidence="1" id="KW-0472">Membrane</keyword>
<comment type="caution">
    <text evidence="2">The sequence shown here is derived from an EMBL/GenBank/DDBJ whole genome shotgun (WGS) entry which is preliminary data.</text>
</comment>
<organism evidence="2 3">
    <name type="scientific">Gallintestinimicrobium propionicum</name>
    <dbReference type="NCBI Taxonomy" id="2981770"/>
    <lineage>
        <taxon>Bacteria</taxon>
        <taxon>Bacillati</taxon>
        <taxon>Bacillota</taxon>
        <taxon>Clostridia</taxon>
        <taxon>Lachnospirales</taxon>
        <taxon>Lachnospiraceae</taxon>
        <taxon>Gallintestinimicrobium</taxon>
    </lineage>
</organism>
<accession>A0AAE3DMY4</accession>
<evidence type="ECO:0008006" key="4">
    <source>
        <dbReference type="Google" id="ProtNLM"/>
    </source>
</evidence>
<gene>
    <name evidence="2" type="ORF">LKD45_10245</name>
</gene>
<keyword evidence="1" id="KW-1133">Transmembrane helix</keyword>
<proteinExistence type="predicted"/>
<evidence type="ECO:0000256" key="1">
    <source>
        <dbReference type="SAM" id="Phobius"/>
    </source>
</evidence>
<name>A0AAE3DMY4_9FIRM</name>
<keyword evidence="1" id="KW-0812">Transmembrane</keyword>
<feature type="transmembrane region" description="Helical" evidence="1">
    <location>
        <begin position="12"/>
        <end position="40"/>
    </location>
</feature>
<evidence type="ECO:0000313" key="2">
    <source>
        <dbReference type="EMBL" id="MCC2168062.1"/>
    </source>
</evidence>
<evidence type="ECO:0000313" key="3">
    <source>
        <dbReference type="Proteomes" id="UP001199355"/>
    </source>
</evidence>
<dbReference type="AlphaFoldDB" id="A0AAE3DMY4"/>
<feature type="transmembrane region" description="Helical" evidence="1">
    <location>
        <begin position="60"/>
        <end position="85"/>
    </location>
</feature>
<sequence>MEMKPQPKRNGFATFSLVLAIAALASTLTMTIVIPIFLAILSIMFGLLSRGNTSMSNHALAGVIVACSALLINIAVGGFSFFIVFSNSDAKQQYWTMVNDTYEQMTGLTFDEILNEYGIELPESLHD</sequence>